<comment type="caution">
    <text evidence="8">The sequence shown here is derived from an EMBL/GenBank/DDBJ whole genome shotgun (WGS) entry which is preliminary data.</text>
</comment>
<feature type="transmembrane region" description="Helical" evidence="7">
    <location>
        <begin position="387"/>
        <end position="413"/>
    </location>
</feature>
<dbReference type="Proteomes" id="UP000355283">
    <property type="component" value="Unassembled WGS sequence"/>
</dbReference>
<feature type="compositionally biased region" description="Pro residues" evidence="6">
    <location>
        <begin position="635"/>
        <end position="650"/>
    </location>
</feature>
<feature type="transmembrane region" description="Helical" evidence="7">
    <location>
        <begin position="227"/>
        <end position="246"/>
    </location>
</feature>
<accession>A0A4D9CV61</accession>
<feature type="transmembrane region" description="Helical" evidence="7">
    <location>
        <begin position="467"/>
        <end position="488"/>
    </location>
</feature>
<dbReference type="Pfam" id="PF02133">
    <property type="entry name" value="Transp_cyt_pur"/>
    <property type="match status" value="1"/>
</dbReference>
<dbReference type="InterPro" id="IPR001248">
    <property type="entry name" value="Pur-cyt_permease"/>
</dbReference>
<dbReference type="GO" id="GO:0005886">
    <property type="term" value="C:plasma membrane"/>
    <property type="evidence" value="ECO:0007669"/>
    <property type="project" value="TreeGrafter"/>
</dbReference>
<reference evidence="8 9" key="1">
    <citation type="submission" date="2019-01" db="EMBL/GenBank/DDBJ databases">
        <title>Nuclear Genome Assembly of the Microalgal Biofuel strain Nannochloropsis salina CCMP1776.</title>
        <authorList>
            <person name="Hovde B."/>
        </authorList>
    </citation>
    <scope>NUCLEOTIDE SEQUENCE [LARGE SCALE GENOMIC DNA]</scope>
    <source>
        <strain evidence="8 9">CCMP1776</strain>
    </source>
</reference>
<evidence type="ECO:0000256" key="6">
    <source>
        <dbReference type="SAM" id="MobiDB-lite"/>
    </source>
</evidence>
<evidence type="ECO:0000256" key="3">
    <source>
        <dbReference type="ARBA" id="ARBA00022692"/>
    </source>
</evidence>
<dbReference type="PANTHER" id="PTHR30618">
    <property type="entry name" value="NCS1 FAMILY PURINE/PYRIMIDINE TRANSPORTER"/>
    <property type="match status" value="1"/>
</dbReference>
<feature type="compositionally biased region" description="Polar residues" evidence="6">
    <location>
        <begin position="39"/>
        <end position="56"/>
    </location>
</feature>
<feature type="transmembrane region" description="Helical" evidence="7">
    <location>
        <begin position="170"/>
        <end position="191"/>
    </location>
</feature>
<feature type="transmembrane region" description="Helical" evidence="7">
    <location>
        <begin position="258"/>
        <end position="278"/>
    </location>
</feature>
<feature type="compositionally biased region" description="Low complexity" evidence="6">
    <location>
        <begin position="614"/>
        <end position="634"/>
    </location>
</feature>
<organism evidence="8 9">
    <name type="scientific">Nannochloropsis salina CCMP1776</name>
    <dbReference type="NCBI Taxonomy" id="1027361"/>
    <lineage>
        <taxon>Eukaryota</taxon>
        <taxon>Sar</taxon>
        <taxon>Stramenopiles</taxon>
        <taxon>Ochrophyta</taxon>
        <taxon>Eustigmatophyceae</taxon>
        <taxon>Eustigmatales</taxon>
        <taxon>Monodopsidaceae</taxon>
        <taxon>Microchloropsis</taxon>
        <taxon>Microchloropsis salina</taxon>
    </lineage>
</organism>
<dbReference type="InterPro" id="IPR045225">
    <property type="entry name" value="Uracil/uridine/allantoin_perm"/>
</dbReference>
<dbReference type="OrthoDB" id="1902628at2759"/>
<evidence type="ECO:0000256" key="4">
    <source>
        <dbReference type="ARBA" id="ARBA00022989"/>
    </source>
</evidence>
<gene>
    <name evidence="8" type="ORF">NSK_005891</name>
</gene>
<sequence length="771" mass="81227">MGTDLARPRSFKGRRRAVDDDWDDGDLHCVGNMHRCGRQSPSRSAQTRGRASQGQQVEGERASYRRRWSHPAPTTEVVLAPASSLDPVGLQEKSWRFNDYFWLASSLALSPPAYMLGVLGSHLGLTWKWSVLASFLSALLAAGLTALTMHAPSKYGIPLCVSARTSFGIFGAKFFSLLHLVLAFPWTAWLLSIATEGLREGITRFRPSVATWNPIPPSFLPPGQSSLLSLLCLASSFLLLVSLHVFGKIQALRSLAPVLSTLLLAFYAGLGIWAYRLLGFDTGLHAYDAKVLPASLPPSPPFPLYTSLPLAVLLGLGAWTTPLLLGWGDLSRWCSLRPSPRHALLVVFPLLSPLTTFLGCFLTGTVARGWSTVVITPTALLSFLSPPYMALLGGIGLWVATLHTAVVGYLLPGAHALSNVLGPQLLANTGVAGGCMGFGAFLFVLLAPSTVVTSRDAHGGSAFVGGSLLSGLVGGALVGVLLSDIFWVRQAVLPVHYLYKTTPRLHKGGVNMGAILAVLAGGAVFGFPSLWRTTLPASTGGYGAGAGSQSTIAAIELFGTMGFLLTFPLSFVLYAVTYPCFTVPPSSLPSSLPPPPSHPPRNPRRERNRGVHMDPGTVAATGAAAPDMSVDVPPASVPPFAPPPRRPLPSPESASSRATEALTATLQQLLLYPVPPATAPARGGAPPPPSPALPAPTAPLHPESEGWVGRRAWGQGGGNVGEGYREAREGSLAGVGTGGGWEEETKMEGGEGRGVPRAYAVVVHKDDRASK</sequence>
<keyword evidence="4 7" id="KW-1133">Transmembrane helix</keyword>
<evidence type="ECO:0000256" key="2">
    <source>
        <dbReference type="ARBA" id="ARBA00008974"/>
    </source>
</evidence>
<comment type="subcellular location">
    <subcellularLocation>
        <location evidence="1">Membrane</location>
        <topology evidence="1">Multi-pass membrane protein</topology>
    </subcellularLocation>
</comment>
<evidence type="ECO:0000313" key="8">
    <source>
        <dbReference type="EMBL" id="TFJ82816.1"/>
    </source>
</evidence>
<dbReference type="GO" id="GO:0015205">
    <property type="term" value="F:nucleobase transmembrane transporter activity"/>
    <property type="evidence" value="ECO:0007669"/>
    <property type="project" value="TreeGrafter"/>
</dbReference>
<feature type="transmembrane region" description="Helical" evidence="7">
    <location>
        <begin position="308"/>
        <end position="330"/>
    </location>
</feature>
<keyword evidence="5 7" id="KW-0472">Membrane</keyword>
<evidence type="ECO:0000256" key="7">
    <source>
        <dbReference type="SAM" id="Phobius"/>
    </source>
</evidence>
<comment type="similarity">
    <text evidence="2">Belongs to the purine-cytosine permease (2.A.39) family.</text>
</comment>
<feature type="region of interest" description="Disordered" evidence="6">
    <location>
        <begin position="586"/>
        <end position="659"/>
    </location>
</feature>
<feature type="region of interest" description="Disordered" evidence="6">
    <location>
        <begin position="1"/>
        <end position="66"/>
    </location>
</feature>
<keyword evidence="3 7" id="KW-0812">Transmembrane</keyword>
<dbReference type="AlphaFoldDB" id="A0A4D9CV61"/>
<feature type="transmembrane region" description="Helical" evidence="7">
    <location>
        <begin position="129"/>
        <end position="149"/>
    </location>
</feature>
<name>A0A4D9CV61_9STRA</name>
<dbReference type="Gene3D" id="1.10.4160.10">
    <property type="entry name" value="Hydantoin permease"/>
    <property type="match status" value="1"/>
</dbReference>
<evidence type="ECO:0000256" key="5">
    <source>
        <dbReference type="ARBA" id="ARBA00023136"/>
    </source>
</evidence>
<proteinExistence type="inferred from homology"/>
<evidence type="ECO:0000313" key="9">
    <source>
        <dbReference type="Proteomes" id="UP000355283"/>
    </source>
</evidence>
<protein>
    <submittedName>
        <fullName evidence="8">Uncharacterized protein</fullName>
    </submittedName>
</protein>
<feature type="transmembrane region" description="Helical" evidence="7">
    <location>
        <begin position="100"/>
        <end position="123"/>
    </location>
</feature>
<keyword evidence="9" id="KW-1185">Reference proteome</keyword>
<feature type="transmembrane region" description="Helical" evidence="7">
    <location>
        <begin position="342"/>
        <end position="367"/>
    </location>
</feature>
<feature type="transmembrane region" description="Helical" evidence="7">
    <location>
        <begin position="551"/>
        <end position="576"/>
    </location>
</feature>
<feature type="compositionally biased region" description="Pro residues" evidence="6">
    <location>
        <begin position="685"/>
        <end position="699"/>
    </location>
</feature>
<dbReference type="PANTHER" id="PTHR30618:SF0">
    <property type="entry name" value="PURINE-URACIL PERMEASE NCS1"/>
    <property type="match status" value="1"/>
</dbReference>
<feature type="transmembrane region" description="Helical" evidence="7">
    <location>
        <begin position="509"/>
        <end position="531"/>
    </location>
</feature>
<feature type="transmembrane region" description="Helical" evidence="7">
    <location>
        <begin position="425"/>
        <end position="447"/>
    </location>
</feature>
<dbReference type="EMBL" id="SDOX01000094">
    <property type="protein sequence ID" value="TFJ82816.1"/>
    <property type="molecule type" value="Genomic_DNA"/>
</dbReference>
<feature type="compositionally biased region" description="Pro residues" evidence="6">
    <location>
        <begin position="591"/>
        <end position="600"/>
    </location>
</feature>
<feature type="region of interest" description="Disordered" evidence="6">
    <location>
        <begin position="675"/>
        <end position="753"/>
    </location>
</feature>
<evidence type="ECO:0000256" key="1">
    <source>
        <dbReference type="ARBA" id="ARBA00004141"/>
    </source>
</evidence>
<feature type="compositionally biased region" description="Basic and acidic residues" evidence="6">
    <location>
        <begin position="603"/>
        <end position="612"/>
    </location>
</feature>